<reference evidence="1" key="1">
    <citation type="journal article" date="2020" name="Nature">
        <title>Giant virus diversity and host interactions through global metagenomics.</title>
        <authorList>
            <person name="Schulz F."/>
            <person name="Roux S."/>
            <person name="Paez-Espino D."/>
            <person name="Jungbluth S."/>
            <person name="Walsh D.A."/>
            <person name="Denef V.J."/>
            <person name="McMahon K.D."/>
            <person name="Konstantinidis K.T."/>
            <person name="Eloe-Fadrosh E.A."/>
            <person name="Kyrpides N.C."/>
            <person name="Woyke T."/>
        </authorList>
    </citation>
    <scope>NUCLEOTIDE SEQUENCE</scope>
    <source>
        <strain evidence="1">GVMAG-S-1021933-23</strain>
    </source>
</reference>
<name>A0A6C0AEW6_9ZZZZ</name>
<dbReference type="AlphaFoldDB" id="A0A6C0AEW6"/>
<organism evidence="1">
    <name type="scientific">viral metagenome</name>
    <dbReference type="NCBI Taxonomy" id="1070528"/>
    <lineage>
        <taxon>unclassified sequences</taxon>
        <taxon>metagenomes</taxon>
        <taxon>organismal metagenomes</taxon>
    </lineage>
</organism>
<evidence type="ECO:0000313" key="1">
    <source>
        <dbReference type="EMBL" id="QHS77980.1"/>
    </source>
</evidence>
<sequence length="235" mass="28317">MISIKRLNTNKFSWLQNSHFYKNIDNFDEPVYLEYCSKYTKDIKKYLRVINLWGVTYFPKEFIYLFYKTKPLKEISELFDSTGDPLYDFLIESLFSDDISYWAVKKNQLHFLENLYECGWEIKLNCDVAIDNLVILKFLHKIGCKFDEELLNKSMYQDIEIFKYVHEIFDRKKFESMLIYDPLIPDENQIYIKKHLVPDKFLLCSFDGVSFFYDCSTFKIRMCLIDTAINTSQFI</sequence>
<proteinExistence type="predicted"/>
<protein>
    <submittedName>
        <fullName evidence="1">Uncharacterized protein</fullName>
    </submittedName>
</protein>
<dbReference type="EMBL" id="MN740594">
    <property type="protein sequence ID" value="QHS77980.1"/>
    <property type="molecule type" value="Genomic_DNA"/>
</dbReference>
<accession>A0A6C0AEW6</accession>